<keyword evidence="2" id="KW-0812">Transmembrane</keyword>
<accession>A0AAE1AG90</accession>
<feature type="transmembrane region" description="Helical" evidence="2">
    <location>
        <begin position="92"/>
        <end position="110"/>
    </location>
</feature>
<comment type="caution">
    <text evidence="3">The sequence shown here is derived from an EMBL/GenBank/DDBJ whole genome shotgun (WGS) entry which is preliminary data.</text>
</comment>
<evidence type="ECO:0000313" key="3">
    <source>
        <dbReference type="EMBL" id="KAK3787053.1"/>
    </source>
</evidence>
<name>A0AAE1AG90_9GAST</name>
<reference evidence="3" key="1">
    <citation type="journal article" date="2023" name="G3 (Bethesda)">
        <title>A reference genome for the long-term kleptoplast-retaining sea slug Elysia crispata morphotype clarki.</title>
        <authorList>
            <person name="Eastman K.E."/>
            <person name="Pendleton A.L."/>
            <person name="Shaikh M.A."/>
            <person name="Suttiyut T."/>
            <person name="Ogas R."/>
            <person name="Tomko P."/>
            <person name="Gavelis G."/>
            <person name="Widhalm J.R."/>
            <person name="Wisecaver J.H."/>
        </authorList>
    </citation>
    <scope>NUCLEOTIDE SEQUENCE</scope>
    <source>
        <strain evidence="3">ECLA1</strain>
    </source>
</reference>
<dbReference type="AlphaFoldDB" id="A0AAE1AG90"/>
<evidence type="ECO:0000256" key="1">
    <source>
        <dbReference type="SAM" id="MobiDB-lite"/>
    </source>
</evidence>
<keyword evidence="2" id="KW-0472">Membrane</keyword>
<keyword evidence="2" id="KW-1133">Transmembrane helix</keyword>
<evidence type="ECO:0000256" key="2">
    <source>
        <dbReference type="SAM" id="Phobius"/>
    </source>
</evidence>
<feature type="region of interest" description="Disordered" evidence="1">
    <location>
        <begin position="14"/>
        <end position="54"/>
    </location>
</feature>
<sequence length="132" mass="14068">MKGEYGPVRCEASTLVGGRGSDRSPARAARRVPASWRRRHGQSPSNRPLAVSPSHNFGISVDIVVGVGSGGGGGGGVGMPYAVREYINSRRLADFVSVLLISSLLLKFMLSYSSLLAEPSTHEASRRSRARE</sequence>
<dbReference type="EMBL" id="JAWDGP010001912">
    <property type="protein sequence ID" value="KAK3787053.1"/>
    <property type="molecule type" value="Genomic_DNA"/>
</dbReference>
<keyword evidence="4" id="KW-1185">Reference proteome</keyword>
<evidence type="ECO:0000313" key="4">
    <source>
        <dbReference type="Proteomes" id="UP001283361"/>
    </source>
</evidence>
<gene>
    <name evidence="3" type="ORF">RRG08_037330</name>
</gene>
<protein>
    <submittedName>
        <fullName evidence="3">Uncharacterized protein</fullName>
    </submittedName>
</protein>
<dbReference type="Proteomes" id="UP001283361">
    <property type="component" value="Unassembled WGS sequence"/>
</dbReference>
<organism evidence="3 4">
    <name type="scientific">Elysia crispata</name>
    <name type="common">lettuce slug</name>
    <dbReference type="NCBI Taxonomy" id="231223"/>
    <lineage>
        <taxon>Eukaryota</taxon>
        <taxon>Metazoa</taxon>
        <taxon>Spiralia</taxon>
        <taxon>Lophotrochozoa</taxon>
        <taxon>Mollusca</taxon>
        <taxon>Gastropoda</taxon>
        <taxon>Heterobranchia</taxon>
        <taxon>Euthyneura</taxon>
        <taxon>Panpulmonata</taxon>
        <taxon>Sacoglossa</taxon>
        <taxon>Placobranchoidea</taxon>
        <taxon>Plakobranchidae</taxon>
        <taxon>Elysia</taxon>
    </lineage>
</organism>
<proteinExistence type="predicted"/>